<dbReference type="InterPro" id="IPR001223">
    <property type="entry name" value="Glyco_hydro18_cat"/>
</dbReference>
<dbReference type="PROSITE" id="PS51910">
    <property type="entry name" value="GH18_2"/>
    <property type="match status" value="1"/>
</dbReference>
<reference evidence="7" key="1">
    <citation type="journal article" date="2023" name="Mol. Phylogenet. Evol.">
        <title>Genome-scale phylogeny and comparative genomics of the fungal order Sordariales.</title>
        <authorList>
            <person name="Hensen N."/>
            <person name="Bonometti L."/>
            <person name="Westerberg I."/>
            <person name="Brannstrom I.O."/>
            <person name="Guillou S."/>
            <person name="Cros-Aarteil S."/>
            <person name="Calhoun S."/>
            <person name="Haridas S."/>
            <person name="Kuo A."/>
            <person name="Mondo S."/>
            <person name="Pangilinan J."/>
            <person name="Riley R."/>
            <person name="LaButti K."/>
            <person name="Andreopoulos B."/>
            <person name="Lipzen A."/>
            <person name="Chen C."/>
            <person name="Yan M."/>
            <person name="Daum C."/>
            <person name="Ng V."/>
            <person name="Clum A."/>
            <person name="Steindorff A."/>
            <person name="Ohm R.A."/>
            <person name="Martin F."/>
            <person name="Silar P."/>
            <person name="Natvig D.O."/>
            <person name="Lalanne C."/>
            <person name="Gautier V."/>
            <person name="Ament-Velasquez S.L."/>
            <person name="Kruys A."/>
            <person name="Hutchinson M.I."/>
            <person name="Powell A.J."/>
            <person name="Barry K."/>
            <person name="Miller A.N."/>
            <person name="Grigoriev I.V."/>
            <person name="Debuchy R."/>
            <person name="Gladieux P."/>
            <person name="Hiltunen Thoren M."/>
            <person name="Johannesson H."/>
        </authorList>
    </citation>
    <scope>NUCLEOTIDE SEQUENCE</scope>
    <source>
        <strain evidence="7">CBS 532.94</strain>
    </source>
</reference>
<dbReference type="InterPro" id="IPR036861">
    <property type="entry name" value="Endochitinase-like_sf"/>
</dbReference>
<dbReference type="Pfam" id="PF00187">
    <property type="entry name" value="Chitin_bind_1"/>
    <property type="match status" value="1"/>
</dbReference>
<dbReference type="SUPFAM" id="SSF51445">
    <property type="entry name" value="(Trans)glycosidases"/>
    <property type="match status" value="1"/>
</dbReference>
<keyword evidence="4" id="KW-1015">Disulfide bond</keyword>
<evidence type="ECO:0000259" key="5">
    <source>
        <dbReference type="PROSITE" id="PS50941"/>
    </source>
</evidence>
<accession>A0AAN7H6Q5</accession>
<dbReference type="InterPro" id="IPR029070">
    <property type="entry name" value="Chitinase_insertion_sf"/>
</dbReference>
<dbReference type="GO" id="GO:0008843">
    <property type="term" value="F:endochitinase activity"/>
    <property type="evidence" value="ECO:0007669"/>
    <property type="project" value="UniProtKB-EC"/>
</dbReference>
<comment type="similarity">
    <text evidence="1">Belongs to the glycosyl hydrolase 18 family. Chitinase class V subfamily.</text>
</comment>
<dbReference type="SMART" id="SM00270">
    <property type="entry name" value="ChtBD1"/>
    <property type="match status" value="2"/>
</dbReference>
<dbReference type="InterPro" id="IPR050314">
    <property type="entry name" value="Glycosyl_Hydrlase_18"/>
</dbReference>
<dbReference type="CDD" id="cd00035">
    <property type="entry name" value="ChtBD1"/>
    <property type="match status" value="1"/>
</dbReference>
<keyword evidence="8" id="KW-1185">Reference proteome</keyword>
<feature type="domain" description="Chitin-binding type-1" evidence="5">
    <location>
        <begin position="103"/>
        <end position="166"/>
    </location>
</feature>
<comment type="caution">
    <text evidence="7">The sequence shown here is derived from an EMBL/GenBank/DDBJ whole genome shotgun (WGS) entry which is preliminary data.</text>
</comment>
<dbReference type="AlphaFoldDB" id="A0AAN7H6Q5"/>
<dbReference type="CDD" id="cd06922">
    <property type="entry name" value="ChtBD1_GH18_1"/>
    <property type="match status" value="1"/>
</dbReference>
<gene>
    <name evidence="7" type="ORF">C8A03DRAFT_48115</name>
</gene>
<dbReference type="PANTHER" id="PTHR11177:SF333">
    <property type="entry name" value="CHITINASE"/>
    <property type="match status" value="1"/>
</dbReference>
<evidence type="ECO:0000313" key="7">
    <source>
        <dbReference type="EMBL" id="KAK4233298.1"/>
    </source>
</evidence>
<evidence type="ECO:0000256" key="2">
    <source>
        <dbReference type="ARBA" id="ARBA00012729"/>
    </source>
</evidence>
<evidence type="ECO:0000313" key="8">
    <source>
        <dbReference type="Proteomes" id="UP001303760"/>
    </source>
</evidence>
<dbReference type="EC" id="3.2.1.14" evidence="2"/>
<evidence type="ECO:0000259" key="6">
    <source>
        <dbReference type="PROSITE" id="PS51910"/>
    </source>
</evidence>
<dbReference type="PANTHER" id="PTHR11177">
    <property type="entry name" value="CHITINASE"/>
    <property type="match status" value="1"/>
</dbReference>
<dbReference type="GO" id="GO:0005975">
    <property type="term" value="P:carbohydrate metabolic process"/>
    <property type="evidence" value="ECO:0007669"/>
    <property type="project" value="InterPro"/>
</dbReference>
<feature type="disulfide bond" evidence="4">
    <location>
        <begin position="77"/>
        <end position="91"/>
    </location>
</feature>
<feature type="domain" description="GH18" evidence="6">
    <location>
        <begin position="149"/>
        <end position="499"/>
    </location>
</feature>
<keyword evidence="3 4" id="KW-0147">Chitin-binding</keyword>
<feature type="disulfide bond" evidence="4">
    <location>
        <begin position="72"/>
        <end position="84"/>
    </location>
</feature>
<dbReference type="SUPFAM" id="SSF54556">
    <property type="entry name" value="Chitinase insertion domain"/>
    <property type="match status" value="1"/>
</dbReference>
<dbReference type="Gene3D" id="3.10.50.10">
    <property type="match status" value="1"/>
</dbReference>
<dbReference type="InterPro" id="IPR017853">
    <property type="entry name" value="GH"/>
</dbReference>
<feature type="domain" description="Chitin-binding type-1" evidence="5">
    <location>
        <begin position="63"/>
        <end position="102"/>
    </location>
</feature>
<sequence length="499" mass="54712">MTEACRGSQRPRPSQEIFGSMLIRIFLTAFGFPESGRHATETTRGNNGGKLNKRDLDWGPGGEGTCAPGTPCANGACCNSSGICGYSPDHCGPATCISNCDAKASCGRYAPAGKEKYPLNVCCSRHGFCGTTAEFCGTGCDRCHRRSSGRNIGYYESWANTRQCDRVRPQDLDLFGLTHLNFAFAFFHPTTFEVTAMDKNAESLTRHAFSDMASTSANKAKFIESIIHFMNTYGFQGVDIDWEYPGATARGGRPEDKANFVVLCREMQAAFAGKFGLAVTLPASFWYLQHFDVKAMVPYVPWFNVMTYDVHGVGDRDNRYTGPYIRPHINLTESDDALGLLWRAGVNAANVVMGLGYYGRSFTLADPTCTGPGCLFQEGGAKGDCTDSMGILSAADIDRIIKANAGKRDVHGRAAVGVIHDEAAAVKIATFGGNQWVSCDDEDTFSAKKQFGMRLGLGGYMAWAIDQGVFGIRRLRALLCRIHRRRHMLRHLLRRYLRA</sequence>
<dbReference type="PROSITE" id="PS50941">
    <property type="entry name" value="CHIT_BIND_I_2"/>
    <property type="match status" value="2"/>
</dbReference>
<dbReference type="GO" id="GO:0008061">
    <property type="term" value="F:chitin binding"/>
    <property type="evidence" value="ECO:0007669"/>
    <property type="project" value="UniProtKB-UniRule"/>
</dbReference>
<protein>
    <recommendedName>
        <fullName evidence="2">chitinase</fullName>
        <ecNumber evidence="2">3.2.1.14</ecNumber>
    </recommendedName>
</protein>
<dbReference type="Proteomes" id="UP001303760">
    <property type="component" value="Unassembled WGS sequence"/>
</dbReference>
<evidence type="ECO:0000256" key="3">
    <source>
        <dbReference type="ARBA" id="ARBA00022669"/>
    </source>
</evidence>
<proteinExistence type="inferred from homology"/>
<name>A0AAN7H6Q5_9PEZI</name>
<reference evidence="7" key="2">
    <citation type="submission" date="2023-05" db="EMBL/GenBank/DDBJ databases">
        <authorList>
            <consortium name="Lawrence Berkeley National Laboratory"/>
            <person name="Steindorff A."/>
            <person name="Hensen N."/>
            <person name="Bonometti L."/>
            <person name="Westerberg I."/>
            <person name="Brannstrom I.O."/>
            <person name="Guillou S."/>
            <person name="Cros-Aarteil S."/>
            <person name="Calhoun S."/>
            <person name="Haridas S."/>
            <person name="Kuo A."/>
            <person name="Mondo S."/>
            <person name="Pangilinan J."/>
            <person name="Riley R."/>
            <person name="Labutti K."/>
            <person name="Andreopoulos B."/>
            <person name="Lipzen A."/>
            <person name="Chen C."/>
            <person name="Yanf M."/>
            <person name="Daum C."/>
            <person name="Ng V."/>
            <person name="Clum A."/>
            <person name="Ohm R."/>
            <person name="Martin F."/>
            <person name="Silar P."/>
            <person name="Natvig D."/>
            <person name="Lalanne C."/>
            <person name="Gautier V."/>
            <person name="Ament-Velasquez S.L."/>
            <person name="Kruys A."/>
            <person name="Hutchinson M.I."/>
            <person name="Powell A.J."/>
            <person name="Barry K."/>
            <person name="Miller A.N."/>
            <person name="Grigoriev I.V."/>
            <person name="Debuchy R."/>
            <person name="Gladieux P."/>
            <person name="Thoren M.H."/>
            <person name="Johannesson H."/>
        </authorList>
    </citation>
    <scope>NUCLEOTIDE SEQUENCE</scope>
    <source>
        <strain evidence="7">CBS 532.94</strain>
    </source>
</reference>
<organism evidence="7 8">
    <name type="scientific">Achaetomium macrosporum</name>
    <dbReference type="NCBI Taxonomy" id="79813"/>
    <lineage>
        <taxon>Eukaryota</taxon>
        <taxon>Fungi</taxon>
        <taxon>Dikarya</taxon>
        <taxon>Ascomycota</taxon>
        <taxon>Pezizomycotina</taxon>
        <taxon>Sordariomycetes</taxon>
        <taxon>Sordariomycetidae</taxon>
        <taxon>Sordariales</taxon>
        <taxon>Chaetomiaceae</taxon>
        <taxon>Achaetomium</taxon>
    </lineage>
</organism>
<dbReference type="Pfam" id="PF00704">
    <property type="entry name" value="Glyco_hydro_18"/>
    <property type="match status" value="1"/>
</dbReference>
<dbReference type="InterPro" id="IPR001002">
    <property type="entry name" value="Chitin-bd_1"/>
</dbReference>
<evidence type="ECO:0000256" key="1">
    <source>
        <dbReference type="ARBA" id="ARBA00008682"/>
    </source>
</evidence>
<dbReference type="Gene3D" id="3.30.60.10">
    <property type="entry name" value="Endochitinase-like"/>
    <property type="match status" value="2"/>
</dbReference>
<dbReference type="SUPFAM" id="SSF57016">
    <property type="entry name" value="Plant lectins/antimicrobial peptides"/>
    <property type="match status" value="1"/>
</dbReference>
<feature type="disulfide bond" evidence="4">
    <location>
        <begin position="96"/>
        <end position="100"/>
    </location>
</feature>
<dbReference type="Gene3D" id="3.20.20.80">
    <property type="entry name" value="Glycosidases"/>
    <property type="match status" value="2"/>
</dbReference>
<dbReference type="InterPro" id="IPR011583">
    <property type="entry name" value="Chitinase_II/V-like_cat"/>
</dbReference>
<comment type="caution">
    <text evidence="4">Lacks conserved residue(s) required for the propagation of feature annotation.</text>
</comment>
<feature type="disulfide bond" evidence="4">
    <location>
        <begin position="122"/>
        <end position="136"/>
    </location>
</feature>
<dbReference type="SMART" id="SM00636">
    <property type="entry name" value="Glyco_18"/>
    <property type="match status" value="1"/>
</dbReference>
<dbReference type="EMBL" id="MU860595">
    <property type="protein sequence ID" value="KAK4233298.1"/>
    <property type="molecule type" value="Genomic_DNA"/>
</dbReference>
<evidence type="ECO:0000256" key="4">
    <source>
        <dbReference type="PROSITE-ProRule" id="PRU00261"/>
    </source>
</evidence>